<dbReference type="EMBL" id="CM043018">
    <property type="protein sequence ID" value="KAI4462533.1"/>
    <property type="molecule type" value="Genomic_DNA"/>
</dbReference>
<evidence type="ECO:0000313" key="1">
    <source>
        <dbReference type="EMBL" id="KAI4462533.1"/>
    </source>
</evidence>
<accession>A0ACB9T6T3</accession>
<protein>
    <submittedName>
        <fullName evidence="1">Uncharacterized protein</fullName>
    </submittedName>
</protein>
<reference evidence="1" key="1">
    <citation type="submission" date="2022-04" db="EMBL/GenBank/DDBJ databases">
        <title>Chromosome-scale genome assembly of Holotrichia oblita Faldermann.</title>
        <authorList>
            <person name="Rongchong L."/>
        </authorList>
    </citation>
    <scope>NUCLEOTIDE SEQUENCE</scope>
    <source>
        <strain evidence="1">81SQS9</strain>
    </source>
</reference>
<name>A0ACB9T6T3_HOLOL</name>
<organism evidence="1 2">
    <name type="scientific">Holotrichia oblita</name>
    <name type="common">Chafer beetle</name>
    <dbReference type="NCBI Taxonomy" id="644536"/>
    <lineage>
        <taxon>Eukaryota</taxon>
        <taxon>Metazoa</taxon>
        <taxon>Ecdysozoa</taxon>
        <taxon>Arthropoda</taxon>
        <taxon>Hexapoda</taxon>
        <taxon>Insecta</taxon>
        <taxon>Pterygota</taxon>
        <taxon>Neoptera</taxon>
        <taxon>Endopterygota</taxon>
        <taxon>Coleoptera</taxon>
        <taxon>Polyphaga</taxon>
        <taxon>Scarabaeiformia</taxon>
        <taxon>Scarabaeidae</taxon>
        <taxon>Melolonthinae</taxon>
        <taxon>Holotrichia</taxon>
    </lineage>
</organism>
<evidence type="ECO:0000313" key="2">
    <source>
        <dbReference type="Proteomes" id="UP001056778"/>
    </source>
</evidence>
<comment type="caution">
    <text evidence="1">The sequence shown here is derived from an EMBL/GenBank/DDBJ whole genome shotgun (WGS) entry which is preliminary data.</text>
</comment>
<keyword evidence="2" id="KW-1185">Reference proteome</keyword>
<gene>
    <name evidence="1" type="ORF">MML48_4g00008454</name>
</gene>
<proteinExistence type="predicted"/>
<dbReference type="Proteomes" id="UP001056778">
    <property type="component" value="Chromosome 4"/>
</dbReference>
<sequence length="429" mass="49188">MNNDRNTSRVYVSIDHALIIQNVTSSDSSFYFCQPYQAQDVEKDLNFYIDVVDVNKTTIESGNITEWAKYQKENFYPINQLFLHGNGPDFVRLRDALRINLVLITTWDAWSDCEVCGRPLGEGIRKKKGHCRIKITPLHLDNTTNVNSSYTEEELQLIESTEIGCRSKILSDLTPTVFNLTKVVPDFVQTDSCTGTCNPDAAGKYRGWKSTKKTGFKYRKTIVLTENSHLTLVCPESTLENVVVWKRNGRNLAAGESVEPPKPNMEPKITVDTFNTLYLHEVTKNEEGNYTCLVDDIRMQQTIIYVVSKSRLLTQGCYEINLFITSVKKKKLMLILALLRHMMYLGFILSLTLSCYVAGLIITWTRRRKFKSYEAIRKRRKKLLLTSSSSENDEDDDDDDDVEKATTKKDKVNEHKSLLKSKKKKKTVV</sequence>